<reference evidence="7" key="1">
    <citation type="submission" date="2021-01" db="EMBL/GenBank/DDBJ databases">
        <authorList>
            <person name="Corre E."/>
            <person name="Pelletier E."/>
            <person name="Niang G."/>
            <person name="Scheremetjew M."/>
            <person name="Finn R."/>
            <person name="Kale V."/>
            <person name="Holt S."/>
            <person name="Cochrane G."/>
            <person name="Meng A."/>
            <person name="Brown T."/>
            <person name="Cohen L."/>
        </authorList>
    </citation>
    <scope>NUCLEOTIDE SEQUENCE</scope>
    <source>
        <strain evidence="7">CCMP 2712</strain>
    </source>
</reference>
<dbReference type="PANTHER" id="PTHR24092">
    <property type="entry name" value="PROBABLE PHOSPHOLIPID-TRANSPORTING ATPASE"/>
    <property type="match status" value="1"/>
</dbReference>
<feature type="transmembrane region" description="Helical" evidence="4">
    <location>
        <begin position="123"/>
        <end position="145"/>
    </location>
</feature>
<proteinExistence type="predicted"/>
<comment type="subcellular location">
    <subcellularLocation>
        <location evidence="1">Membrane</location>
        <topology evidence="1">Multi-pass membrane protein</topology>
    </subcellularLocation>
</comment>
<dbReference type="GO" id="GO:0045332">
    <property type="term" value="P:phospholipid translocation"/>
    <property type="evidence" value="ECO:0007669"/>
    <property type="project" value="TreeGrafter"/>
</dbReference>
<sequence length="292" mass="33203">MGNEGMQAARSSDFAIGEFRHLKKLLAVHGRHSCLRTSELIKYSFFKNICFCSPQVVYFFYTLFSSTTIYSAWIILGFNIIFTGLPPFALAIFEKDLTHDVISLYPELYCTSDRKQPLSLWSFFVWELQAFLQGVVLTLGIIYSMASFQTAPYVEDGKVASADGVGMLLAEAVVWAVTLKIIVFLRHWTIITHVCIWLSLFAFYMVLLILNTFFCPLSAFGDSNPVSTCGTVDNEVLRSTHSWLVVILWVSVVLLSDVAVAYIRRTFYPQPWQILQEELILNQGARLRRATE</sequence>
<feature type="transmembrane region" description="Helical" evidence="4">
    <location>
        <begin position="70"/>
        <end position="93"/>
    </location>
</feature>
<keyword evidence="4" id="KW-0812">Transmembrane</keyword>
<dbReference type="GO" id="GO:0046872">
    <property type="term" value="F:metal ion binding"/>
    <property type="evidence" value="ECO:0007669"/>
    <property type="project" value="UniProtKB-KW"/>
</dbReference>
<dbReference type="GO" id="GO:0005886">
    <property type="term" value="C:plasma membrane"/>
    <property type="evidence" value="ECO:0007669"/>
    <property type="project" value="TreeGrafter"/>
</dbReference>
<dbReference type="Pfam" id="PF16212">
    <property type="entry name" value="PhoLip_ATPase_C"/>
    <property type="match status" value="1"/>
</dbReference>
<evidence type="ECO:0000256" key="4">
    <source>
        <dbReference type="SAM" id="Phobius"/>
    </source>
</evidence>
<accession>A0A6U6BDB5</accession>
<dbReference type="AlphaFoldDB" id="A0A6U6BDB5"/>
<feature type="transmembrane region" description="Helical" evidence="4">
    <location>
        <begin position="45"/>
        <end position="64"/>
    </location>
</feature>
<feature type="transmembrane region" description="Helical" evidence="4">
    <location>
        <begin position="165"/>
        <end position="185"/>
    </location>
</feature>
<keyword evidence="2" id="KW-0479">Metal-binding</keyword>
<gene>
    <name evidence="6" type="ORF">GTHE00462_LOCUS23072</name>
    <name evidence="7" type="ORF">GTHE00462_LOCUS23075</name>
</gene>
<organism evidence="7">
    <name type="scientific">Guillardia theta</name>
    <name type="common">Cryptophyte</name>
    <name type="synonym">Cryptomonas phi</name>
    <dbReference type="NCBI Taxonomy" id="55529"/>
    <lineage>
        <taxon>Eukaryota</taxon>
        <taxon>Cryptophyceae</taxon>
        <taxon>Pyrenomonadales</taxon>
        <taxon>Geminigeraceae</taxon>
        <taxon>Guillardia</taxon>
    </lineage>
</organism>
<dbReference type="InterPro" id="IPR032630">
    <property type="entry name" value="P_typ_ATPase_c"/>
</dbReference>
<evidence type="ECO:0000256" key="2">
    <source>
        <dbReference type="ARBA" id="ARBA00022723"/>
    </source>
</evidence>
<dbReference type="GO" id="GO:0140326">
    <property type="term" value="F:ATPase-coupled intramembrane lipid transporter activity"/>
    <property type="evidence" value="ECO:0007669"/>
    <property type="project" value="TreeGrafter"/>
</dbReference>
<evidence type="ECO:0000256" key="3">
    <source>
        <dbReference type="ARBA" id="ARBA00022842"/>
    </source>
</evidence>
<feature type="transmembrane region" description="Helical" evidence="4">
    <location>
        <begin position="241"/>
        <end position="263"/>
    </location>
</feature>
<evidence type="ECO:0000313" key="6">
    <source>
        <dbReference type="EMBL" id="CAE2314008.1"/>
    </source>
</evidence>
<dbReference type="EMBL" id="HBKN01029771">
    <property type="protein sequence ID" value="CAE2314013.1"/>
    <property type="molecule type" value="Transcribed_RNA"/>
</dbReference>
<evidence type="ECO:0000259" key="5">
    <source>
        <dbReference type="Pfam" id="PF16212"/>
    </source>
</evidence>
<feature type="domain" description="P-type ATPase C-terminal" evidence="5">
    <location>
        <begin position="9"/>
        <end position="270"/>
    </location>
</feature>
<dbReference type="SUPFAM" id="SSF81665">
    <property type="entry name" value="Calcium ATPase, transmembrane domain M"/>
    <property type="match status" value="1"/>
</dbReference>
<protein>
    <recommendedName>
        <fullName evidence="5">P-type ATPase C-terminal domain-containing protein</fullName>
    </recommendedName>
</protein>
<dbReference type="EMBL" id="HBKN01029768">
    <property type="protein sequence ID" value="CAE2314008.1"/>
    <property type="molecule type" value="Transcribed_RNA"/>
</dbReference>
<keyword evidence="3" id="KW-0460">Magnesium</keyword>
<keyword evidence="4" id="KW-1133">Transmembrane helix</keyword>
<dbReference type="PANTHER" id="PTHR24092:SF218">
    <property type="entry name" value="PHOSPHOLIPID-TRANSPORTING ATPASE"/>
    <property type="match status" value="1"/>
</dbReference>
<keyword evidence="4" id="KW-0472">Membrane</keyword>
<feature type="transmembrane region" description="Helical" evidence="4">
    <location>
        <begin position="197"/>
        <end position="221"/>
    </location>
</feature>
<name>A0A6U6BDB5_GUITH</name>
<evidence type="ECO:0000256" key="1">
    <source>
        <dbReference type="ARBA" id="ARBA00004141"/>
    </source>
</evidence>
<dbReference type="InterPro" id="IPR023298">
    <property type="entry name" value="ATPase_P-typ_TM_dom_sf"/>
</dbReference>
<evidence type="ECO:0000313" key="7">
    <source>
        <dbReference type="EMBL" id="CAE2314013.1"/>
    </source>
</evidence>